<evidence type="ECO:0000259" key="12">
    <source>
        <dbReference type="PROSITE" id="PS50109"/>
    </source>
</evidence>
<dbReference type="InterPro" id="IPR000014">
    <property type="entry name" value="PAS"/>
</dbReference>
<feature type="transmembrane region" description="Helical" evidence="11">
    <location>
        <begin position="21"/>
        <end position="40"/>
    </location>
</feature>
<evidence type="ECO:0000259" key="15">
    <source>
        <dbReference type="PROSITE" id="PS50839"/>
    </source>
</evidence>
<organism evidence="16 17">
    <name type="scientific">Flavobacterium luminosum</name>
    <dbReference type="NCBI Taxonomy" id="2949086"/>
    <lineage>
        <taxon>Bacteria</taxon>
        <taxon>Pseudomonadati</taxon>
        <taxon>Bacteroidota</taxon>
        <taxon>Flavobacteriia</taxon>
        <taxon>Flavobacteriales</taxon>
        <taxon>Flavobacteriaceae</taxon>
        <taxon>Flavobacterium</taxon>
    </lineage>
</organism>
<dbReference type="PROSITE" id="PS50112">
    <property type="entry name" value="PAS"/>
    <property type="match status" value="2"/>
</dbReference>
<evidence type="ECO:0000256" key="5">
    <source>
        <dbReference type="ARBA" id="ARBA00022679"/>
    </source>
</evidence>
<dbReference type="InterPro" id="IPR052162">
    <property type="entry name" value="Sensor_kinase/Photoreceptor"/>
</dbReference>
<dbReference type="Pfam" id="PF02518">
    <property type="entry name" value="HATPase_c"/>
    <property type="match status" value="1"/>
</dbReference>
<evidence type="ECO:0000313" key="16">
    <source>
        <dbReference type="EMBL" id="MCL9808631.1"/>
    </source>
</evidence>
<dbReference type="InterPro" id="IPR042240">
    <property type="entry name" value="CHASE_sf"/>
</dbReference>
<keyword evidence="5" id="KW-0808">Transferase</keyword>
<dbReference type="SMART" id="SM01079">
    <property type="entry name" value="CHASE"/>
    <property type="match status" value="1"/>
</dbReference>
<dbReference type="SMART" id="SM00387">
    <property type="entry name" value="HATPase_c"/>
    <property type="match status" value="1"/>
</dbReference>
<dbReference type="SUPFAM" id="SSF55874">
    <property type="entry name" value="ATPase domain of HSP90 chaperone/DNA topoisomerase II/histidine kinase"/>
    <property type="match status" value="1"/>
</dbReference>
<dbReference type="CDD" id="cd00130">
    <property type="entry name" value="PAS"/>
    <property type="match status" value="2"/>
</dbReference>
<evidence type="ECO:0000259" key="14">
    <source>
        <dbReference type="PROSITE" id="PS50113"/>
    </source>
</evidence>
<dbReference type="Proteomes" id="UP001317191">
    <property type="component" value="Unassembled WGS sequence"/>
</dbReference>
<dbReference type="SMART" id="SM00086">
    <property type="entry name" value="PAC"/>
    <property type="match status" value="2"/>
</dbReference>
<evidence type="ECO:0000256" key="11">
    <source>
        <dbReference type="SAM" id="Phobius"/>
    </source>
</evidence>
<dbReference type="PANTHER" id="PTHR43304">
    <property type="entry name" value="PHYTOCHROME-LIKE PROTEIN CPH1"/>
    <property type="match status" value="1"/>
</dbReference>
<keyword evidence="7" id="KW-0418">Kinase</keyword>
<evidence type="ECO:0000256" key="9">
    <source>
        <dbReference type="ARBA" id="ARBA00023136"/>
    </source>
</evidence>
<dbReference type="InterPro" id="IPR036890">
    <property type="entry name" value="HATPase_C_sf"/>
</dbReference>
<dbReference type="NCBIfam" id="TIGR00229">
    <property type="entry name" value="sensory_box"/>
    <property type="match status" value="2"/>
</dbReference>
<evidence type="ECO:0000256" key="3">
    <source>
        <dbReference type="ARBA" id="ARBA00012438"/>
    </source>
</evidence>
<dbReference type="EC" id="2.7.13.3" evidence="3"/>
<dbReference type="InterPro" id="IPR003594">
    <property type="entry name" value="HATPase_dom"/>
</dbReference>
<comment type="caution">
    <text evidence="16">The sequence shown here is derived from an EMBL/GenBank/DDBJ whole genome shotgun (WGS) entry which is preliminary data.</text>
</comment>
<feature type="transmembrane region" description="Helical" evidence="11">
    <location>
        <begin position="260"/>
        <end position="282"/>
    </location>
</feature>
<dbReference type="PANTHER" id="PTHR43304:SF1">
    <property type="entry name" value="PAC DOMAIN-CONTAINING PROTEIN"/>
    <property type="match status" value="1"/>
</dbReference>
<evidence type="ECO:0000256" key="7">
    <source>
        <dbReference type="ARBA" id="ARBA00022777"/>
    </source>
</evidence>
<dbReference type="SMART" id="SM00091">
    <property type="entry name" value="PAS"/>
    <property type="match status" value="2"/>
</dbReference>
<evidence type="ECO:0000256" key="8">
    <source>
        <dbReference type="ARBA" id="ARBA00022989"/>
    </source>
</evidence>
<evidence type="ECO:0000256" key="10">
    <source>
        <dbReference type="SAM" id="Coils"/>
    </source>
</evidence>
<keyword evidence="17" id="KW-1185">Reference proteome</keyword>
<keyword evidence="10" id="KW-0175">Coiled coil</keyword>
<dbReference type="InterPro" id="IPR035965">
    <property type="entry name" value="PAS-like_dom_sf"/>
</dbReference>
<feature type="domain" description="CHASE" evidence="15">
    <location>
        <begin position="112"/>
        <end position="201"/>
    </location>
</feature>
<protein>
    <recommendedName>
        <fullName evidence="3">histidine kinase</fullName>
        <ecNumber evidence="3">2.7.13.3</ecNumber>
    </recommendedName>
</protein>
<name>A0ABT0TMB5_9FLAO</name>
<dbReference type="Pfam" id="PF08447">
    <property type="entry name" value="PAS_3"/>
    <property type="match status" value="1"/>
</dbReference>
<evidence type="ECO:0000256" key="1">
    <source>
        <dbReference type="ARBA" id="ARBA00000085"/>
    </source>
</evidence>
<dbReference type="InterPro" id="IPR013655">
    <property type="entry name" value="PAS_fold_3"/>
</dbReference>
<comment type="subcellular location">
    <subcellularLocation>
        <location evidence="2">Membrane</location>
    </subcellularLocation>
</comment>
<keyword evidence="4" id="KW-0597">Phosphoprotein</keyword>
<gene>
    <name evidence="16" type="ORF">NAT50_04590</name>
</gene>
<evidence type="ECO:0000259" key="13">
    <source>
        <dbReference type="PROSITE" id="PS50112"/>
    </source>
</evidence>
<reference evidence="16 17" key="1">
    <citation type="submission" date="2022-05" db="EMBL/GenBank/DDBJ databases">
        <title>Flavobacterium sp., isolated from activated sludge.</title>
        <authorList>
            <person name="Ran Q."/>
        </authorList>
    </citation>
    <scope>NUCLEOTIDE SEQUENCE [LARGE SCALE GENOMIC DNA]</scope>
    <source>
        <strain evidence="16 17">HXWNR70</strain>
    </source>
</reference>
<keyword evidence="8 11" id="KW-1133">Transmembrane helix</keyword>
<dbReference type="Gene3D" id="3.30.450.20">
    <property type="entry name" value="PAS domain"/>
    <property type="match status" value="2"/>
</dbReference>
<dbReference type="PROSITE" id="PS50839">
    <property type="entry name" value="CHASE"/>
    <property type="match status" value="1"/>
</dbReference>
<feature type="domain" description="Histidine kinase" evidence="12">
    <location>
        <begin position="575"/>
        <end position="788"/>
    </location>
</feature>
<keyword evidence="6 11" id="KW-0812">Transmembrane</keyword>
<proteinExistence type="predicted"/>
<dbReference type="Pfam" id="PF03924">
    <property type="entry name" value="CHASE"/>
    <property type="match status" value="1"/>
</dbReference>
<accession>A0ABT0TMB5</accession>
<dbReference type="Gene3D" id="3.30.565.10">
    <property type="entry name" value="Histidine kinase-like ATPase, C-terminal domain"/>
    <property type="match status" value="1"/>
</dbReference>
<dbReference type="RefSeq" id="WP_250591901.1">
    <property type="nucleotide sequence ID" value="NZ_JAMLJM010000002.1"/>
</dbReference>
<dbReference type="InterPro" id="IPR001610">
    <property type="entry name" value="PAC"/>
</dbReference>
<dbReference type="PROSITE" id="PS50113">
    <property type="entry name" value="PAC"/>
    <property type="match status" value="2"/>
</dbReference>
<evidence type="ECO:0000313" key="17">
    <source>
        <dbReference type="Proteomes" id="UP001317191"/>
    </source>
</evidence>
<feature type="domain" description="PAC" evidence="14">
    <location>
        <begin position="377"/>
        <end position="429"/>
    </location>
</feature>
<sequence>MTKLEKKITVISNWFLSRPKTTGVMVFSVFFVILNLSIFFKYQISKENEEHEMVNLLHVVKKNIEQAFKNNYAALITLALSIDDSGEPKNFEKISEELLNKYENIDLLQLVPDGVIKYTYPLKGNEAVINFNILNDSLNREAALKAIKSKTVFFSGPLKLRQGGLGIVGRLPIFKKGKFWGFSAVVLKYDNFIKSTGIANFKSDKYYLQLSKVNPLTRKTEFFLENKSDFSNKKFKEVYLPEGNWKLYVISKNNSDLHEIIPLIILAFLFSLLSGLLTNTLLKRPAELQRLLLAQKTKIEESELLFKSIFEHAGLGIVHTNSSNGKFLYGNDKFCELIGYNHDEIKDLDFMRLTHPEDLPNDLYYLEELRKGNIAQYSLEKRFYHKSGKQVWVRITISRLSVIDQNLVSHIAIIEDISCRKEAEFESLKSKKKINDIIDSIDGVVWEGNLEKPGVSFVSKKSEIILGYTPEEWLNNPLLWRKILHPEDKEWVIAFTDQNAKSLKPIDFEYRLIHKNGNVVWVRDIVSVYHEEENIKKFRGILIDITKSKQFELDLNNSLQLVTEQNKRLLNFSHIVSHNLRSHTSNIESLIDLIEITEEEQERKELMELLKSVSKTLNQTMDNLNQVVSIQTDMNTVLEKLNLNQYIKKTIEVLRHKIIKNDVSIINNVSNETFVKFNPAYLESILLNFFSNAIRYRHPDRKPQIILDSYIENNYIVLEIKDNGIGIDLNKNGDKLFGLYKTFTSYKDSKGVGLFITKNQIDAMKGRVEVESVLDVGSNFKIYFNNATEENLHHR</sequence>
<dbReference type="InterPro" id="IPR000700">
    <property type="entry name" value="PAS-assoc_C"/>
</dbReference>
<feature type="coiled-coil region" evidence="10">
    <location>
        <begin position="580"/>
        <end position="616"/>
    </location>
</feature>
<dbReference type="Pfam" id="PF13426">
    <property type="entry name" value="PAS_9"/>
    <property type="match status" value="1"/>
</dbReference>
<dbReference type="InterPro" id="IPR005467">
    <property type="entry name" value="His_kinase_dom"/>
</dbReference>
<feature type="domain" description="PAS" evidence="13">
    <location>
        <begin position="430"/>
        <end position="490"/>
    </location>
</feature>
<evidence type="ECO:0000256" key="6">
    <source>
        <dbReference type="ARBA" id="ARBA00022692"/>
    </source>
</evidence>
<keyword evidence="9 11" id="KW-0472">Membrane</keyword>
<dbReference type="Gene3D" id="3.30.450.350">
    <property type="entry name" value="CHASE domain"/>
    <property type="match status" value="1"/>
</dbReference>
<feature type="domain" description="PAC" evidence="14">
    <location>
        <begin position="506"/>
        <end position="557"/>
    </location>
</feature>
<comment type="catalytic activity">
    <reaction evidence="1">
        <text>ATP + protein L-histidine = ADP + protein N-phospho-L-histidine.</text>
        <dbReference type="EC" id="2.7.13.3"/>
    </reaction>
</comment>
<feature type="domain" description="PAS" evidence="13">
    <location>
        <begin position="302"/>
        <end position="373"/>
    </location>
</feature>
<evidence type="ECO:0000256" key="2">
    <source>
        <dbReference type="ARBA" id="ARBA00004370"/>
    </source>
</evidence>
<dbReference type="PROSITE" id="PS50109">
    <property type="entry name" value="HIS_KIN"/>
    <property type="match status" value="1"/>
</dbReference>
<dbReference type="SUPFAM" id="SSF55785">
    <property type="entry name" value="PYP-like sensor domain (PAS domain)"/>
    <property type="match status" value="2"/>
</dbReference>
<dbReference type="EMBL" id="JAMLJM010000002">
    <property type="protein sequence ID" value="MCL9808631.1"/>
    <property type="molecule type" value="Genomic_DNA"/>
</dbReference>
<evidence type="ECO:0000256" key="4">
    <source>
        <dbReference type="ARBA" id="ARBA00022553"/>
    </source>
</evidence>
<dbReference type="InterPro" id="IPR006189">
    <property type="entry name" value="CHASE_dom"/>
</dbReference>